<evidence type="ECO:0000256" key="1">
    <source>
        <dbReference type="ARBA" id="ARBA00004162"/>
    </source>
</evidence>
<feature type="domain" description="SHSP" evidence="8">
    <location>
        <begin position="11"/>
        <end position="117"/>
    </location>
</feature>
<dbReference type="CDD" id="cd00298">
    <property type="entry name" value="ACD_sHsps_p23-like"/>
    <property type="match status" value="1"/>
</dbReference>
<dbReference type="PROSITE" id="PS01031">
    <property type="entry name" value="SHSP"/>
    <property type="match status" value="1"/>
</dbReference>
<dbReference type="InterPro" id="IPR008978">
    <property type="entry name" value="HSP20-like_chaperone"/>
</dbReference>
<dbReference type="GO" id="GO:0034605">
    <property type="term" value="P:cellular response to heat"/>
    <property type="evidence" value="ECO:0007669"/>
    <property type="project" value="TreeGrafter"/>
</dbReference>
<comment type="caution">
    <text evidence="9">The sequence shown here is derived from an EMBL/GenBank/DDBJ whole genome shotgun (WGS) entry which is preliminary data.</text>
</comment>
<dbReference type="InParanoid" id="A0A2R6PQU9"/>
<dbReference type="OrthoDB" id="1431247at2759"/>
<dbReference type="SUPFAM" id="SSF49764">
    <property type="entry name" value="HSP20-like chaperones"/>
    <property type="match status" value="1"/>
</dbReference>
<keyword evidence="7" id="KW-0812">Transmembrane</keyword>
<dbReference type="AlphaFoldDB" id="A0A2R6PQU9"/>
<name>A0A2R6PQU9_ACTCC</name>
<keyword evidence="3" id="KW-0611">Plant defense</keyword>
<dbReference type="GO" id="GO:0005886">
    <property type="term" value="C:plasma membrane"/>
    <property type="evidence" value="ECO:0007669"/>
    <property type="project" value="UniProtKB-SubCell"/>
</dbReference>
<evidence type="ECO:0000256" key="3">
    <source>
        <dbReference type="ARBA" id="ARBA00022821"/>
    </source>
</evidence>
<dbReference type="PANTHER" id="PTHR43670:SF73">
    <property type="entry name" value="INACTIVE PROTEIN RESTRICTED TEV MOVEMENT 2-LIKE"/>
    <property type="match status" value="1"/>
</dbReference>
<evidence type="ECO:0000259" key="8">
    <source>
        <dbReference type="PROSITE" id="PS01031"/>
    </source>
</evidence>
<dbReference type="Gramene" id="PSR95438">
    <property type="protein sequence ID" value="PSR95438"/>
    <property type="gene ID" value="CEY00_Acc26195"/>
</dbReference>
<keyword evidence="10" id="KW-1185">Reference proteome</keyword>
<dbReference type="Gene3D" id="2.60.40.790">
    <property type="match status" value="1"/>
</dbReference>
<evidence type="ECO:0000256" key="6">
    <source>
        <dbReference type="SAM" id="MobiDB-lite"/>
    </source>
</evidence>
<reference evidence="9 10" key="1">
    <citation type="submission" date="2017-07" db="EMBL/GenBank/DDBJ databases">
        <title>An improved, manually edited Actinidia chinensis var. chinensis (kiwifruit) genome highlights the challenges associated with draft genomes and gene prediction in plants.</title>
        <authorList>
            <person name="Pilkington S."/>
            <person name="Crowhurst R."/>
            <person name="Hilario E."/>
            <person name="Nardozza S."/>
            <person name="Fraser L."/>
            <person name="Peng Y."/>
            <person name="Gunaseelan K."/>
            <person name="Simpson R."/>
            <person name="Tahir J."/>
            <person name="Deroles S."/>
            <person name="Templeton K."/>
            <person name="Luo Z."/>
            <person name="Davy M."/>
            <person name="Cheng C."/>
            <person name="Mcneilage M."/>
            <person name="Scaglione D."/>
            <person name="Liu Y."/>
            <person name="Zhang Q."/>
            <person name="Datson P."/>
            <person name="De Silva N."/>
            <person name="Gardiner S."/>
            <person name="Bassett H."/>
            <person name="Chagne D."/>
            <person name="Mccallum J."/>
            <person name="Dzierzon H."/>
            <person name="Deng C."/>
            <person name="Wang Y.-Y."/>
            <person name="Barron N."/>
            <person name="Manako K."/>
            <person name="Bowen J."/>
            <person name="Foster T."/>
            <person name="Erridge Z."/>
            <person name="Tiffin H."/>
            <person name="Waite C."/>
            <person name="Davies K."/>
            <person name="Grierson E."/>
            <person name="Laing W."/>
            <person name="Kirk R."/>
            <person name="Chen X."/>
            <person name="Wood M."/>
            <person name="Montefiori M."/>
            <person name="Brummell D."/>
            <person name="Schwinn K."/>
            <person name="Catanach A."/>
            <person name="Fullerton C."/>
            <person name="Li D."/>
            <person name="Meiyalaghan S."/>
            <person name="Nieuwenhuizen N."/>
            <person name="Read N."/>
            <person name="Prakash R."/>
            <person name="Hunter D."/>
            <person name="Zhang H."/>
            <person name="Mckenzie M."/>
            <person name="Knabel M."/>
            <person name="Harris A."/>
            <person name="Allan A."/>
            <person name="Chen A."/>
            <person name="Janssen B."/>
            <person name="Plunkett B."/>
            <person name="Dwamena C."/>
            <person name="Voogd C."/>
            <person name="Leif D."/>
            <person name="Lafferty D."/>
            <person name="Souleyre E."/>
            <person name="Varkonyi-Gasic E."/>
            <person name="Gambi F."/>
            <person name="Hanley J."/>
            <person name="Yao J.-L."/>
            <person name="Cheung J."/>
            <person name="David K."/>
            <person name="Warren B."/>
            <person name="Marsh K."/>
            <person name="Snowden K."/>
            <person name="Lin-Wang K."/>
            <person name="Brian L."/>
            <person name="Martinez-Sanchez M."/>
            <person name="Wang M."/>
            <person name="Ileperuma N."/>
            <person name="Macnee N."/>
            <person name="Campin R."/>
            <person name="Mcatee P."/>
            <person name="Drummond R."/>
            <person name="Espley R."/>
            <person name="Ireland H."/>
            <person name="Wu R."/>
            <person name="Atkinson R."/>
            <person name="Karunairetnam S."/>
            <person name="Bulley S."/>
            <person name="Chunkath S."/>
            <person name="Hanley Z."/>
            <person name="Storey R."/>
            <person name="Thrimawithana A."/>
            <person name="Thomson S."/>
            <person name="David C."/>
            <person name="Testolin R."/>
        </authorList>
    </citation>
    <scope>NUCLEOTIDE SEQUENCE [LARGE SCALE GENOMIC DNA]</scope>
    <source>
        <strain evidence="10">cv. Red5</strain>
        <tissue evidence="9">Young leaf</tissue>
    </source>
</reference>
<evidence type="ECO:0000256" key="7">
    <source>
        <dbReference type="SAM" id="Phobius"/>
    </source>
</evidence>
<evidence type="ECO:0000256" key="4">
    <source>
        <dbReference type="PROSITE-ProRule" id="PRU00285"/>
    </source>
</evidence>
<gene>
    <name evidence="9" type="ORF">CEY00_Acc26195</name>
</gene>
<feature type="compositionally biased region" description="Basic and acidic residues" evidence="6">
    <location>
        <begin position="151"/>
        <end position="193"/>
    </location>
</feature>
<comment type="subcellular location">
    <subcellularLocation>
        <location evidence="1">Cell membrane</location>
        <topology evidence="1">Single-pass membrane protein</topology>
    </subcellularLocation>
</comment>
<organism evidence="9 10">
    <name type="scientific">Actinidia chinensis var. chinensis</name>
    <name type="common">Chinese soft-hair kiwi</name>
    <dbReference type="NCBI Taxonomy" id="1590841"/>
    <lineage>
        <taxon>Eukaryota</taxon>
        <taxon>Viridiplantae</taxon>
        <taxon>Streptophyta</taxon>
        <taxon>Embryophyta</taxon>
        <taxon>Tracheophyta</taxon>
        <taxon>Spermatophyta</taxon>
        <taxon>Magnoliopsida</taxon>
        <taxon>eudicotyledons</taxon>
        <taxon>Gunneridae</taxon>
        <taxon>Pentapetalae</taxon>
        <taxon>asterids</taxon>
        <taxon>Ericales</taxon>
        <taxon>Actinidiaceae</taxon>
        <taxon>Actinidia</taxon>
    </lineage>
</organism>
<dbReference type="GO" id="GO:0006952">
    <property type="term" value="P:defense response"/>
    <property type="evidence" value="ECO:0007669"/>
    <property type="project" value="UniProtKB-KW"/>
</dbReference>
<evidence type="ECO:0000256" key="5">
    <source>
        <dbReference type="RuleBase" id="RU003616"/>
    </source>
</evidence>
<dbReference type="Proteomes" id="UP000241394">
    <property type="component" value="Chromosome LG23"/>
</dbReference>
<proteinExistence type="inferred from homology"/>
<dbReference type="OMA" id="FRHEITV"/>
<dbReference type="EMBL" id="NKQK01000023">
    <property type="protein sequence ID" value="PSR95438.1"/>
    <property type="molecule type" value="Genomic_DNA"/>
</dbReference>
<feature type="region of interest" description="Disordered" evidence="6">
    <location>
        <begin position="103"/>
        <end position="200"/>
    </location>
</feature>
<evidence type="ECO:0000256" key="2">
    <source>
        <dbReference type="ARBA" id="ARBA00022475"/>
    </source>
</evidence>
<keyword evidence="7" id="KW-0472">Membrane</keyword>
<dbReference type="STRING" id="1590841.A0A2R6PQU9"/>
<protein>
    <submittedName>
        <fullName evidence="9">Protein RESTRICTED TEV MOVEMENT like</fullName>
    </submittedName>
</protein>
<comment type="similarity">
    <text evidence="4 5">Belongs to the small heat shock protein (HSP20) family.</text>
</comment>
<sequence length="236" mass="26304">MDQMLEAASGFEYIDFEPDTHLTQEADYDTLLVYLPGFKKEHLSIYLTTTRTLKITGERFLADNKLIRFQKEYPVSTNCDTNEIKVKLDGGILYIRQPKLVTSSVEQDLKEKPTAMSDEAQKKPENDQPQGPQPQKTAETTSTMADQSKQMTEEKGGELPEDENVAKEEEKSDGVDEVGEGTKGKTSDGRERGVSGGGKAAKAKKVFGMLMNLLLGILLAMVVGIYFKNWIKPDKE</sequence>
<feature type="compositionally biased region" description="Basic and acidic residues" evidence="6">
    <location>
        <begin position="107"/>
        <end position="126"/>
    </location>
</feature>
<evidence type="ECO:0000313" key="10">
    <source>
        <dbReference type="Proteomes" id="UP000241394"/>
    </source>
</evidence>
<dbReference type="PANTHER" id="PTHR43670">
    <property type="entry name" value="HEAT SHOCK PROTEIN 26"/>
    <property type="match status" value="1"/>
</dbReference>
<evidence type="ECO:0000313" key="9">
    <source>
        <dbReference type="EMBL" id="PSR95438.1"/>
    </source>
</evidence>
<reference evidence="10" key="2">
    <citation type="journal article" date="2018" name="BMC Genomics">
        <title>A manually annotated Actinidia chinensis var. chinensis (kiwifruit) genome highlights the challenges associated with draft genomes and gene prediction in plants.</title>
        <authorList>
            <person name="Pilkington S.M."/>
            <person name="Crowhurst R."/>
            <person name="Hilario E."/>
            <person name="Nardozza S."/>
            <person name="Fraser L."/>
            <person name="Peng Y."/>
            <person name="Gunaseelan K."/>
            <person name="Simpson R."/>
            <person name="Tahir J."/>
            <person name="Deroles S.C."/>
            <person name="Templeton K."/>
            <person name="Luo Z."/>
            <person name="Davy M."/>
            <person name="Cheng C."/>
            <person name="McNeilage M."/>
            <person name="Scaglione D."/>
            <person name="Liu Y."/>
            <person name="Zhang Q."/>
            <person name="Datson P."/>
            <person name="De Silva N."/>
            <person name="Gardiner S.E."/>
            <person name="Bassett H."/>
            <person name="Chagne D."/>
            <person name="McCallum J."/>
            <person name="Dzierzon H."/>
            <person name="Deng C."/>
            <person name="Wang Y.Y."/>
            <person name="Barron L."/>
            <person name="Manako K."/>
            <person name="Bowen J."/>
            <person name="Foster T.M."/>
            <person name="Erridge Z.A."/>
            <person name="Tiffin H."/>
            <person name="Waite C.N."/>
            <person name="Davies K.M."/>
            <person name="Grierson E.P."/>
            <person name="Laing W.A."/>
            <person name="Kirk R."/>
            <person name="Chen X."/>
            <person name="Wood M."/>
            <person name="Montefiori M."/>
            <person name="Brummell D.A."/>
            <person name="Schwinn K.E."/>
            <person name="Catanach A."/>
            <person name="Fullerton C."/>
            <person name="Li D."/>
            <person name="Meiyalaghan S."/>
            <person name="Nieuwenhuizen N."/>
            <person name="Read N."/>
            <person name="Prakash R."/>
            <person name="Hunter D."/>
            <person name="Zhang H."/>
            <person name="McKenzie M."/>
            <person name="Knabel M."/>
            <person name="Harris A."/>
            <person name="Allan A.C."/>
            <person name="Gleave A."/>
            <person name="Chen A."/>
            <person name="Janssen B.J."/>
            <person name="Plunkett B."/>
            <person name="Ampomah-Dwamena C."/>
            <person name="Voogd C."/>
            <person name="Leif D."/>
            <person name="Lafferty D."/>
            <person name="Souleyre E.J.F."/>
            <person name="Varkonyi-Gasic E."/>
            <person name="Gambi F."/>
            <person name="Hanley J."/>
            <person name="Yao J.L."/>
            <person name="Cheung J."/>
            <person name="David K.M."/>
            <person name="Warren B."/>
            <person name="Marsh K."/>
            <person name="Snowden K.C."/>
            <person name="Lin-Wang K."/>
            <person name="Brian L."/>
            <person name="Martinez-Sanchez M."/>
            <person name="Wang M."/>
            <person name="Ileperuma N."/>
            <person name="Macnee N."/>
            <person name="Campin R."/>
            <person name="McAtee P."/>
            <person name="Drummond R.S.M."/>
            <person name="Espley R.V."/>
            <person name="Ireland H.S."/>
            <person name="Wu R."/>
            <person name="Atkinson R.G."/>
            <person name="Karunairetnam S."/>
            <person name="Bulley S."/>
            <person name="Chunkath S."/>
            <person name="Hanley Z."/>
            <person name="Storey R."/>
            <person name="Thrimawithana A.H."/>
            <person name="Thomson S."/>
            <person name="David C."/>
            <person name="Testolin R."/>
            <person name="Huang H."/>
            <person name="Hellens R.P."/>
            <person name="Schaffer R.J."/>
        </authorList>
    </citation>
    <scope>NUCLEOTIDE SEQUENCE [LARGE SCALE GENOMIC DNA]</scope>
    <source>
        <strain evidence="10">cv. Red5</strain>
    </source>
</reference>
<dbReference type="Pfam" id="PF00011">
    <property type="entry name" value="HSP20"/>
    <property type="match status" value="1"/>
</dbReference>
<keyword evidence="2" id="KW-1003">Cell membrane</keyword>
<accession>A0A2R6PQU9</accession>
<dbReference type="InterPro" id="IPR002068">
    <property type="entry name" value="A-crystallin/Hsp20_dom"/>
</dbReference>
<dbReference type="FunCoup" id="A0A2R6PQU9">
    <property type="interactions" value="86"/>
</dbReference>
<feature type="compositionally biased region" description="Polar residues" evidence="6">
    <location>
        <begin position="127"/>
        <end position="150"/>
    </location>
</feature>
<keyword evidence="7" id="KW-1133">Transmembrane helix</keyword>
<feature type="transmembrane region" description="Helical" evidence="7">
    <location>
        <begin position="206"/>
        <end position="227"/>
    </location>
</feature>